<evidence type="ECO:0000256" key="1">
    <source>
        <dbReference type="ARBA" id="ARBA00004496"/>
    </source>
</evidence>
<dbReference type="PIRSF" id="PIRSF039099">
    <property type="entry name" value="APP-BP1"/>
    <property type="match status" value="1"/>
</dbReference>
<evidence type="ECO:0000256" key="7">
    <source>
        <dbReference type="PIRNR" id="PIRNR039099"/>
    </source>
</evidence>
<dbReference type="PANTHER" id="PTHR10953">
    <property type="entry name" value="UBIQUITIN-ACTIVATING ENZYME E1"/>
    <property type="match status" value="1"/>
</dbReference>
<accession>A0A8X7NL41</accession>
<dbReference type="InterPro" id="IPR000594">
    <property type="entry name" value="ThiF_NAD_FAD-bd"/>
</dbReference>
<evidence type="ECO:0000256" key="2">
    <source>
        <dbReference type="ARBA" id="ARBA00005032"/>
    </source>
</evidence>
<dbReference type="PANTHER" id="PTHR10953:SF29">
    <property type="entry name" value="NEDD8-ACTIVATING ENZYME E1 REGULATORY SUBUNIT"/>
    <property type="match status" value="1"/>
</dbReference>
<feature type="domain" description="THIF-type NAD/FAD binding fold" evidence="8">
    <location>
        <begin position="9"/>
        <end position="536"/>
    </location>
</feature>
<dbReference type="GO" id="GO:0045116">
    <property type="term" value="P:protein neddylation"/>
    <property type="evidence" value="ECO:0007669"/>
    <property type="project" value="UniProtKB-UniRule"/>
</dbReference>
<comment type="similarity">
    <text evidence="3 7">Belongs to the ubiquitin-activating E1 family. ULA1 subfamily.</text>
</comment>
<dbReference type="OrthoDB" id="1708823at2759"/>
<evidence type="ECO:0000313" key="9">
    <source>
        <dbReference type="EMBL" id="KAF6048793.1"/>
    </source>
</evidence>
<sequence length="537" mass="61076">MTVDKEAQYDRQLRLWATSGQSNLENSHIALINVSATGCEVLKNLILPGIGKYTVIDDRVVTQEHLSSNFFLRLKDMGKKLAHCVKTNLNELNADVEGFSIEKSLEQILEYDIEYKFWDQFHCVIVSNYTPKLKNLIALLWDKHIPLLVVNTVGFYGSLNLIANETTVIETHDPSKLFDLRIDQPWPELQQYADSFRMDELSDQDHAHVPYIVIFIKALQFWKLNHEGRPPSTYNEKKSFKSLVESMSRNINLETNFIEALQSCHRAFQKTELPQSIQALVEAIDSRPIDVKTSIFWIYIAALREFLILNNNILPLPGKLPDMASDTKNYTTLSRLYRDKAIKDQQLFTQQVYKILDQIGKPRDSINPESIATFCKNTHLLFVTTGSKNLVNDSLLANLNPSSDLLDSSTTTTATTESGMISIYVAILTFNAYIEQYKAPPTIDDLHEFISIYRSKILKSGTTDSATPPRTQIQPSTLDVFKEILMHNSTNYPNLSSLMGGVASQEILKLTTAQYIPLDNLFIFDGIKSTSERFKIQ</sequence>
<reference evidence="9" key="1">
    <citation type="submission" date="2020-03" db="EMBL/GenBank/DDBJ databases">
        <title>FDA dAtabase for Regulatory Grade micrObial Sequences (FDA-ARGOS): Supporting development and validation of Infectious Disease Dx tests.</title>
        <authorList>
            <person name="Campos J."/>
            <person name="Goldberg B."/>
            <person name="Tallon L."/>
            <person name="Sadzewicz L."/>
            <person name="Vavikolanu K."/>
            <person name="Mehta A."/>
            <person name="Aluvathingal J."/>
            <person name="Nadendla S."/>
            <person name="Nandy P."/>
            <person name="Geyer C."/>
            <person name="Yan Y."/>
            <person name="Sichtig H."/>
        </authorList>
    </citation>
    <scope>NUCLEOTIDE SEQUENCE [LARGE SCALE GENOMIC DNA]</scope>
    <source>
        <strain evidence="9">FDAARGOS_652</strain>
    </source>
</reference>
<dbReference type="FunFam" id="3.40.50.720:FF:000475">
    <property type="entry name" value="NEDD8-activating enzyme E1 regulatory subunit"/>
    <property type="match status" value="1"/>
</dbReference>
<keyword evidence="6 7" id="KW-0833">Ubl conjugation pathway</keyword>
<dbReference type="Gene3D" id="3.40.50.720">
    <property type="entry name" value="NAD(P)-binding Rossmann-like Domain"/>
    <property type="match status" value="1"/>
</dbReference>
<evidence type="ECO:0000259" key="8">
    <source>
        <dbReference type="Pfam" id="PF00899"/>
    </source>
</evidence>
<dbReference type="GO" id="GO:0019781">
    <property type="term" value="F:NEDD8 activating enzyme activity"/>
    <property type="evidence" value="ECO:0007669"/>
    <property type="project" value="UniProtKB-UniRule"/>
</dbReference>
<organism evidence="9 10">
    <name type="scientific">Candida parapsilosis</name>
    <name type="common">Yeast</name>
    <dbReference type="NCBI Taxonomy" id="5480"/>
    <lineage>
        <taxon>Eukaryota</taxon>
        <taxon>Fungi</taxon>
        <taxon>Dikarya</taxon>
        <taxon>Ascomycota</taxon>
        <taxon>Saccharomycotina</taxon>
        <taxon>Pichiomycetes</taxon>
        <taxon>Debaryomycetaceae</taxon>
        <taxon>Candida/Lodderomyces clade</taxon>
        <taxon>Candida</taxon>
    </lineage>
</organism>
<keyword evidence="5" id="KW-0963">Cytoplasm</keyword>
<evidence type="ECO:0000256" key="3">
    <source>
        <dbReference type="ARBA" id="ARBA00006868"/>
    </source>
</evidence>
<dbReference type="AlphaFoldDB" id="A0A8X7NL41"/>
<protein>
    <recommendedName>
        <fullName evidence="4 7">NEDD8-activating enzyme E1 regulatory subunit</fullName>
    </recommendedName>
</protein>
<evidence type="ECO:0000313" key="10">
    <source>
        <dbReference type="Proteomes" id="UP000590412"/>
    </source>
</evidence>
<comment type="function">
    <text evidence="7">Regulatory subunit of the dimeric UBA3-ULA1 E1 enzyme.</text>
</comment>
<dbReference type="Pfam" id="PF00899">
    <property type="entry name" value="ThiF"/>
    <property type="match status" value="1"/>
</dbReference>
<proteinExistence type="inferred from homology"/>
<dbReference type="GO" id="GO:0005737">
    <property type="term" value="C:cytoplasm"/>
    <property type="evidence" value="ECO:0007669"/>
    <property type="project" value="UniProtKB-SubCell"/>
</dbReference>
<dbReference type="Gene3D" id="3.40.50.12550">
    <property type="entry name" value="Ubiquitin-activating enzyme E1, inactive adenylation domain, subdomain 2"/>
    <property type="match status" value="1"/>
</dbReference>
<dbReference type="InterPro" id="IPR030667">
    <property type="entry name" value="APP-BP1"/>
</dbReference>
<name>A0A8X7NL41_CANPA</name>
<dbReference type="InterPro" id="IPR045886">
    <property type="entry name" value="ThiF/MoeB/HesA"/>
</dbReference>
<comment type="pathway">
    <text evidence="2 7">Protein modification; protein neddylation.</text>
</comment>
<dbReference type="Proteomes" id="UP000590412">
    <property type="component" value="Unassembled WGS sequence"/>
</dbReference>
<dbReference type="EMBL" id="JABWAB010000006">
    <property type="protein sequence ID" value="KAF6048793.1"/>
    <property type="molecule type" value="Genomic_DNA"/>
</dbReference>
<dbReference type="InterPro" id="IPR035985">
    <property type="entry name" value="Ubiquitin-activating_enz"/>
</dbReference>
<evidence type="ECO:0000256" key="4">
    <source>
        <dbReference type="ARBA" id="ARBA00015407"/>
    </source>
</evidence>
<evidence type="ECO:0000256" key="5">
    <source>
        <dbReference type="ARBA" id="ARBA00022490"/>
    </source>
</evidence>
<comment type="subcellular location">
    <subcellularLocation>
        <location evidence="1">Cytoplasm</location>
    </subcellularLocation>
</comment>
<comment type="caution">
    <text evidence="9">The sequence shown here is derived from an EMBL/GenBank/DDBJ whole genome shotgun (WGS) entry which is preliminary data.</text>
</comment>
<dbReference type="SUPFAM" id="SSF69572">
    <property type="entry name" value="Activating enzymes of the ubiquitin-like proteins"/>
    <property type="match status" value="1"/>
</dbReference>
<gene>
    <name evidence="9" type="ORF">FOB60_004177</name>
</gene>
<evidence type="ECO:0000256" key="6">
    <source>
        <dbReference type="ARBA" id="ARBA00022786"/>
    </source>
</evidence>